<reference evidence="1" key="1">
    <citation type="submission" date="2021-01" db="EMBL/GenBank/DDBJ databases">
        <authorList>
            <consortium name="Genoscope - CEA"/>
            <person name="William W."/>
        </authorList>
    </citation>
    <scope>NUCLEOTIDE SEQUENCE</scope>
</reference>
<organism evidence="1">
    <name type="scientific">Brassica napus</name>
    <name type="common">Rape</name>
    <dbReference type="NCBI Taxonomy" id="3708"/>
    <lineage>
        <taxon>Eukaryota</taxon>
        <taxon>Viridiplantae</taxon>
        <taxon>Streptophyta</taxon>
        <taxon>Embryophyta</taxon>
        <taxon>Tracheophyta</taxon>
        <taxon>Spermatophyta</taxon>
        <taxon>Magnoliopsida</taxon>
        <taxon>eudicotyledons</taxon>
        <taxon>Gunneridae</taxon>
        <taxon>Pentapetalae</taxon>
        <taxon>rosids</taxon>
        <taxon>malvids</taxon>
        <taxon>Brassicales</taxon>
        <taxon>Brassicaceae</taxon>
        <taxon>Brassiceae</taxon>
        <taxon>Brassica</taxon>
    </lineage>
</organism>
<dbReference type="Proteomes" id="UP001295469">
    <property type="component" value="Chromosome A06"/>
</dbReference>
<feature type="non-terminal residue" evidence="1">
    <location>
        <position position="128"/>
    </location>
</feature>
<accession>A0A816SP23</accession>
<dbReference type="EMBL" id="HG994360">
    <property type="protein sequence ID" value="CAF2083250.1"/>
    <property type="molecule type" value="Genomic_DNA"/>
</dbReference>
<proteinExistence type="predicted"/>
<gene>
    <name evidence="1" type="ORF">DARMORV10_A06P11100.1</name>
</gene>
<protein>
    <submittedName>
        <fullName evidence="1">(rape) hypothetical protein</fullName>
    </submittedName>
</protein>
<dbReference type="AlphaFoldDB" id="A0A816SP23"/>
<sequence length="128" mass="14478">DLHHRSRHRSTLLGHCFLGYRSQHINSSSLSSLPRRPNTEYHHYSSTSVVSTSFTCLWNTCSSKVSVIVEHLYYKSCSSKVSTKMMNNEDLLNSGGQSSTSASQTALVKQWADITREVKRNDEVARLE</sequence>
<name>A0A816SP23_BRANA</name>
<feature type="non-terminal residue" evidence="1">
    <location>
        <position position="1"/>
    </location>
</feature>
<evidence type="ECO:0000313" key="1">
    <source>
        <dbReference type="EMBL" id="CAF2083250.1"/>
    </source>
</evidence>